<dbReference type="GO" id="GO:0003676">
    <property type="term" value="F:nucleic acid binding"/>
    <property type="evidence" value="ECO:0007669"/>
    <property type="project" value="InterPro"/>
</dbReference>
<evidence type="ECO:0000256" key="3">
    <source>
        <dbReference type="ARBA" id="ARBA00022679"/>
    </source>
</evidence>
<dbReference type="PANTHER" id="PTHR18895:SF74">
    <property type="entry name" value="MTRF1L RELEASE FACTOR GLUTAMINE METHYLTRANSFERASE"/>
    <property type="match status" value="1"/>
</dbReference>
<dbReference type="EC" id="2.1.1.297" evidence="1"/>
<comment type="catalytic activity">
    <reaction evidence="5">
        <text>L-glutaminyl-[peptide chain release factor] + S-adenosyl-L-methionine = N(5)-methyl-L-glutaminyl-[peptide chain release factor] + S-adenosyl-L-homocysteine + H(+)</text>
        <dbReference type="Rhea" id="RHEA:42896"/>
        <dbReference type="Rhea" id="RHEA-COMP:10271"/>
        <dbReference type="Rhea" id="RHEA-COMP:10272"/>
        <dbReference type="ChEBI" id="CHEBI:15378"/>
        <dbReference type="ChEBI" id="CHEBI:30011"/>
        <dbReference type="ChEBI" id="CHEBI:57856"/>
        <dbReference type="ChEBI" id="CHEBI:59789"/>
        <dbReference type="ChEBI" id="CHEBI:61891"/>
        <dbReference type="EC" id="2.1.1.297"/>
    </reaction>
</comment>
<dbReference type="GO" id="GO:0032259">
    <property type="term" value="P:methylation"/>
    <property type="evidence" value="ECO:0007669"/>
    <property type="project" value="UniProtKB-KW"/>
</dbReference>
<dbReference type="CDD" id="cd02440">
    <property type="entry name" value="AdoMet_MTases"/>
    <property type="match status" value="1"/>
</dbReference>
<dbReference type="InterPro" id="IPR029063">
    <property type="entry name" value="SAM-dependent_MTases_sf"/>
</dbReference>
<dbReference type="Pfam" id="PF17827">
    <property type="entry name" value="PrmC_N"/>
    <property type="match status" value="1"/>
</dbReference>
<evidence type="ECO:0000313" key="9">
    <source>
        <dbReference type="Proteomes" id="UP000245391"/>
    </source>
</evidence>
<dbReference type="Gene3D" id="1.10.8.10">
    <property type="entry name" value="DNA helicase RuvA subunit, C-terminal domain"/>
    <property type="match status" value="1"/>
</dbReference>
<keyword evidence="9" id="KW-1185">Reference proteome</keyword>
<reference evidence="9" key="1">
    <citation type="submission" date="2018-05" db="EMBL/GenBank/DDBJ databases">
        <title>Pedobacter paludis sp. nov., isolated from wetland soil.</title>
        <authorList>
            <person name="Zhang Y."/>
        </authorList>
    </citation>
    <scope>NUCLEOTIDE SEQUENCE [LARGE SCALE GENOMIC DNA]</scope>
    <source>
        <strain evidence="9">R-8</strain>
    </source>
</reference>
<dbReference type="PROSITE" id="PS00092">
    <property type="entry name" value="N6_MTASE"/>
    <property type="match status" value="1"/>
</dbReference>
<proteinExistence type="predicted"/>
<dbReference type="Gene3D" id="3.40.50.150">
    <property type="entry name" value="Vaccinia Virus protein VP39"/>
    <property type="match status" value="1"/>
</dbReference>
<evidence type="ECO:0000313" key="8">
    <source>
        <dbReference type="EMBL" id="PWS33499.1"/>
    </source>
</evidence>
<dbReference type="InterPro" id="IPR040758">
    <property type="entry name" value="PrmC_N"/>
</dbReference>
<dbReference type="InterPro" id="IPR004556">
    <property type="entry name" value="HemK-like"/>
</dbReference>
<keyword evidence="4" id="KW-0949">S-adenosyl-L-methionine</keyword>
<evidence type="ECO:0000256" key="4">
    <source>
        <dbReference type="ARBA" id="ARBA00022691"/>
    </source>
</evidence>
<accession>A0A317F6G4</accession>
<evidence type="ECO:0000259" key="7">
    <source>
        <dbReference type="Pfam" id="PF17827"/>
    </source>
</evidence>
<feature type="domain" description="Release factor glutamine methyltransferase N-terminal" evidence="7">
    <location>
        <begin position="41"/>
        <end position="96"/>
    </location>
</feature>
<dbReference type="AlphaFoldDB" id="A0A317F6G4"/>
<dbReference type="NCBIfam" id="TIGR00536">
    <property type="entry name" value="hemK_fam"/>
    <property type="match status" value="1"/>
</dbReference>
<dbReference type="OrthoDB" id="9800643at2"/>
<name>A0A317F6G4_9SPHI</name>
<organism evidence="8 9">
    <name type="scientific">Pedobacter paludis</name>
    <dbReference type="NCBI Taxonomy" id="2203212"/>
    <lineage>
        <taxon>Bacteria</taxon>
        <taxon>Pseudomonadati</taxon>
        <taxon>Bacteroidota</taxon>
        <taxon>Sphingobacteriia</taxon>
        <taxon>Sphingobacteriales</taxon>
        <taxon>Sphingobacteriaceae</taxon>
        <taxon>Pedobacter</taxon>
    </lineage>
</organism>
<evidence type="ECO:0000256" key="2">
    <source>
        <dbReference type="ARBA" id="ARBA00022603"/>
    </source>
</evidence>
<evidence type="ECO:0000259" key="6">
    <source>
        <dbReference type="Pfam" id="PF05175"/>
    </source>
</evidence>
<dbReference type="SUPFAM" id="SSF53335">
    <property type="entry name" value="S-adenosyl-L-methionine-dependent methyltransferases"/>
    <property type="match status" value="1"/>
</dbReference>
<gene>
    <name evidence="8" type="primary">prmC</name>
    <name evidence="8" type="ORF">DF947_02435</name>
</gene>
<dbReference type="Proteomes" id="UP000245391">
    <property type="component" value="Unassembled WGS sequence"/>
</dbReference>
<dbReference type="PANTHER" id="PTHR18895">
    <property type="entry name" value="HEMK METHYLTRANSFERASE"/>
    <property type="match status" value="1"/>
</dbReference>
<protein>
    <recommendedName>
        <fullName evidence="1">peptide chain release factor N(5)-glutamine methyltransferase</fullName>
        <ecNumber evidence="1">2.1.1.297</ecNumber>
    </recommendedName>
</protein>
<dbReference type="InterPro" id="IPR050320">
    <property type="entry name" value="N5-glutamine_MTase"/>
</dbReference>
<sequence length="301" mass="34406">MEDGLFKIDLISSQISNFTSMRIVELEEHFLLELDEIYDGDEARALFSLAAEHVLKLSPSKLRMVKDTSLTFIDFQKLLSILNDLKIGKPIQHILGEAHFYGSIFKVNEHVLIPRPETEELVDWIIHDLEGEENLNLLDIGTGSGCIPITIKKYLPQIKVSTIDISNRAIVTAQENAKTIGTEVKFIEADILTYKTDLKYDIIVSNPPYIRALEKEAMHQNVLSFEPHIALFVSDEEPLIFYSKIADFAISNLNENGFLYFEINEYLGVETLDMLRDKGFNNMELRKDMQGKDRMVKASLF</sequence>
<dbReference type="InterPro" id="IPR007848">
    <property type="entry name" value="Small_mtfrase_dom"/>
</dbReference>
<evidence type="ECO:0000256" key="5">
    <source>
        <dbReference type="ARBA" id="ARBA00048391"/>
    </source>
</evidence>
<dbReference type="InterPro" id="IPR002052">
    <property type="entry name" value="DNA_methylase_N6_adenine_CS"/>
</dbReference>
<dbReference type="EMBL" id="QGNY01000001">
    <property type="protein sequence ID" value="PWS33499.1"/>
    <property type="molecule type" value="Genomic_DNA"/>
</dbReference>
<dbReference type="NCBIfam" id="TIGR03534">
    <property type="entry name" value="RF_mod_PrmC"/>
    <property type="match status" value="1"/>
</dbReference>
<evidence type="ECO:0000256" key="1">
    <source>
        <dbReference type="ARBA" id="ARBA00012771"/>
    </source>
</evidence>
<dbReference type="GO" id="GO:0102559">
    <property type="term" value="F:peptide chain release factor N(5)-glutamine methyltransferase activity"/>
    <property type="evidence" value="ECO:0007669"/>
    <property type="project" value="UniProtKB-EC"/>
</dbReference>
<comment type="caution">
    <text evidence="8">The sequence shown here is derived from an EMBL/GenBank/DDBJ whole genome shotgun (WGS) entry which is preliminary data.</text>
</comment>
<feature type="domain" description="Methyltransferase small" evidence="6">
    <location>
        <begin position="126"/>
        <end position="214"/>
    </location>
</feature>
<dbReference type="InterPro" id="IPR019874">
    <property type="entry name" value="RF_methyltr_PrmC"/>
</dbReference>
<keyword evidence="2 8" id="KW-0489">Methyltransferase</keyword>
<dbReference type="Pfam" id="PF05175">
    <property type="entry name" value="MTS"/>
    <property type="match status" value="1"/>
</dbReference>
<keyword evidence="3 8" id="KW-0808">Transferase</keyword>